<gene>
    <name evidence="2" type="ORF">NCTC11661_01169</name>
</gene>
<evidence type="ECO:0000313" key="3">
    <source>
        <dbReference type="Proteomes" id="UP000255515"/>
    </source>
</evidence>
<dbReference type="RefSeq" id="WP_002688931.1">
    <property type="nucleotide sequence ID" value="NZ_UFTJ01000002.1"/>
</dbReference>
<protein>
    <submittedName>
        <fullName evidence="2">Protein of uncharacterized function (DUF2807)</fullName>
    </submittedName>
</protein>
<accession>A0A376C0Z5</accession>
<evidence type="ECO:0000313" key="2">
    <source>
        <dbReference type="EMBL" id="SSZ55770.1"/>
    </source>
</evidence>
<dbReference type="EMBL" id="UFTJ01000002">
    <property type="protein sequence ID" value="SSZ55770.1"/>
    <property type="molecule type" value="Genomic_DNA"/>
</dbReference>
<dbReference type="AlphaFoldDB" id="A0A376C0Z5"/>
<reference evidence="2 3" key="1">
    <citation type="submission" date="2018-06" db="EMBL/GenBank/DDBJ databases">
        <authorList>
            <consortium name="Pathogen Informatics"/>
            <person name="Doyle S."/>
        </authorList>
    </citation>
    <scope>NUCLEOTIDE SEQUENCE [LARGE SCALE GENOMIC DNA]</scope>
    <source>
        <strain evidence="2 3">NCTC11661</strain>
    </source>
</reference>
<dbReference type="PROSITE" id="PS51257">
    <property type="entry name" value="PROKAR_LIPOPROTEIN"/>
    <property type="match status" value="1"/>
</dbReference>
<feature type="domain" description="Putative auto-transporter adhesin head GIN" evidence="1">
    <location>
        <begin position="37"/>
        <end position="217"/>
    </location>
</feature>
<evidence type="ECO:0000259" key="1">
    <source>
        <dbReference type="Pfam" id="PF10988"/>
    </source>
</evidence>
<organism evidence="2 3">
    <name type="scientific">Bergeyella zoohelcum</name>
    <dbReference type="NCBI Taxonomy" id="1015"/>
    <lineage>
        <taxon>Bacteria</taxon>
        <taxon>Pseudomonadati</taxon>
        <taxon>Bacteroidota</taxon>
        <taxon>Flavobacteriia</taxon>
        <taxon>Flavobacteriales</taxon>
        <taxon>Weeksellaceae</taxon>
        <taxon>Bergeyella</taxon>
    </lineage>
</organism>
<dbReference type="InterPro" id="IPR021255">
    <property type="entry name" value="DUF2807"/>
</dbReference>
<sequence>MKLNYTILYFLLLAFISCGKISPKGEIVAKDIPVEKFTTLDLKGNFRVFFVRSTENFVNVETHENIANNLKINVHNNTLSISEKRATEHIDFYNITIYSKQEVKKIHLSEQVELNVSGEIKTDDFTLNLQNNAKFIGALHTERTAIEMADLSRANFLGKTKNATLKIKDTANVIAPYWAVNVFDLDTKNGAYTEINVADTLKGNLQNTSKLVYYGMPIATFKAEKSVKVEKSEKP</sequence>
<proteinExistence type="predicted"/>
<dbReference type="Proteomes" id="UP000255515">
    <property type="component" value="Unassembled WGS sequence"/>
</dbReference>
<dbReference type="Pfam" id="PF10988">
    <property type="entry name" value="DUF2807"/>
    <property type="match status" value="1"/>
</dbReference>
<name>A0A376C0Z5_9FLAO</name>
<dbReference type="Gene3D" id="2.160.20.120">
    <property type="match status" value="1"/>
</dbReference>